<comment type="caution">
    <text evidence="1">The sequence shown here is derived from an EMBL/GenBank/DDBJ whole genome shotgun (WGS) entry which is preliminary data.</text>
</comment>
<dbReference type="CDD" id="cd02440">
    <property type="entry name" value="AdoMet_MTases"/>
    <property type="match status" value="1"/>
</dbReference>
<keyword evidence="1" id="KW-0808">Transferase</keyword>
<dbReference type="EMBL" id="JBBHJZ010000003">
    <property type="protein sequence ID" value="MEJ5977774.1"/>
    <property type="molecule type" value="Genomic_DNA"/>
</dbReference>
<accession>A0ABU8RXF9</accession>
<keyword evidence="2" id="KW-1185">Reference proteome</keyword>
<dbReference type="EC" id="2.1.-.-" evidence="1"/>
<sequence>MASQTSQRYLAGDYLSENPDWHEDDAPWKAGLIKGLLDQSALRPRSICEVGCGSGRVLELVQEAYPGSTGDGFDISPQAYQISNRRAGSGLSFHHGSPFGQPLTFDLAMAIDVIEHVEDPFAFARALAEIGEYQLFHIPLDMNALAVARGWPVMNARSQIGHLHYFNRDTAIALLRECELEIVAERYTPWAIDQSDKTWKKRLAAWPRRIAFQLSAHASARLLGGWSLLVLTRKASPSRS</sequence>
<evidence type="ECO:0000313" key="1">
    <source>
        <dbReference type="EMBL" id="MEJ5977774.1"/>
    </source>
</evidence>
<dbReference type="Pfam" id="PF13489">
    <property type="entry name" value="Methyltransf_23"/>
    <property type="match status" value="1"/>
</dbReference>
<gene>
    <name evidence="1" type="ORF">WG901_14085</name>
</gene>
<dbReference type="GO" id="GO:0032259">
    <property type="term" value="P:methylation"/>
    <property type="evidence" value="ECO:0007669"/>
    <property type="project" value="UniProtKB-KW"/>
</dbReference>
<dbReference type="Gene3D" id="3.40.50.150">
    <property type="entry name" value="Vaccinia Virus protein VP39"/>
    <property type="match status" value="1"/>
</dbReference>
<dbReference type="RefSeq" id="WP_339587729.1">
    <property type="nucleotide sequence ID" value="NZ_JBBHJZ010000003.1"/>
</dbReference>
<dbReference type="SUPFAM" id="SSF53335">
    <property type="entry name" value="S-adenosyl-L-methionine-dependent methyltransferases"/>
    <property type="match status" value="1"/>
</dbReference>
<dbReference type="Proteomes" id="UP001361239">
    <property type="component" value="Unassembled WGS sequence"/>
</dbReference>
<proteinExistence type="predicted"/>
<dbReference type="GO" id="GO:0008168">
    <property type="term" value="F:methyltransferase activity"/>
    <property type="evidence" value="ECO:0007669"/>
    <property type="project" value="UniProtKB-KW"/>
</dbReference>
<keyword evidence="1" id="KW-0489">Methyltransferase</keyword>
<dbReference type="InterPro" id="IPR029063">
    <property type="entry name" value="SAM-dependent_MTases_sf"/>
</dbReference>
<name>A0ABU8RXF9_9SPHN</name>
<organism evidence="1 2">
    <name type="scientific">Novosphingobium anseongense</name>
    <dbReference type="NCBI Taxonomy" id="3133436"/>
    <lineage>
        <taxon>Bacteria</taxon>
        <taxon>Pseudomonadati</taxon>
        <taxon>Pseudomonadota</taxon>
        <taxon>Alphaproteobacteria</taxon>
        <taxon>Sphingomonadales</taxon>
        <taxon>Sphingomonadaceae</taxon>
        <taxon>Novosphingobium</taxon>
    </lineage>
</organism>
<reference evidence="1 2" key="1">
    <citation type="submission" date="2024-03" db="EMBL/GenBank/DDBJ databases">
        <authorList>
            <person name="Jo J.-H."/>
        </authorList>
    </citation>
    <scope>NUCLEOTIDE SEQUENCE [LARGE SCALE GENOMIC DNA]</scope>
    <source>
        <strain evidence="1 2">PS1R-30</strain>
    </source>
</reference>
<evidence type="ECO:0000313" key="2">
    <source>
        <dbReference type="Proteomes" id="UP001361239"/>
    </source>
</evidence>
<protein>
    <submittedName>
        <fullName evidence="1">Class I SAM-dependent methyltransferase</fullName>
        <ecNumber evidence="1">2.1.-.-</ecNumber>
    </submittedName>
</protein>